<sequence>MKLFKNIIAFAMLAQLAYAQTPFDLGGIKSYYPVVEISTNRVDTKYKNILLDMIKETSKEIGINTENFSSRSLAFLVSYISVDDMLALKLELLLGETMMRLDTKDKVFVISYMSGRIFVPEDEDDLIDNAQSMLENFANQYKEDNL</sequence>
<keyword evidence="3" id="KW-1185">Reference proteome</keyword>
<dbReference type="RefSeq" id="WP_152298590.1">
    <property type="nucleotide sequence ID" value="NZ_CP041166.1"/>
</dbReference>
<feature type="signal peptide" evidence="1">
    <location>
        <begin position="1"/>
        <end position="19"/>
    </location>
</feature>
<gene>
    <name evidence="2" type="ORF">FJR47_00735</name>
</gene>
<accession>A0AAJ4DLU0</accession>
<evidence type="ECO:0000313" key="2">
    <source>
        <dbReference type="EMBL" id="QFR42519.1"/>
    </source>
</evidence>
<dbReference type="Proteomes" id="UP000326061">
    <property type="component" value="Chromosome"/>
</dbReference>
<dbReference type="KEGG" id="suln:FJR47_00735"/>
<protein>
    <recommendedName>
        <fullName evidence="4">DUF4136 domain-containing protein</fullName>
    </recommendedName>
</protein>
<proteinExistence type="predicted"/>
<keyword evidence="1" id="KW-0732">Signal</keyword>
<dbReference type="EMBL" id="CP041166">
    <property type="protein sequence ID" value="QFR42519.1"/>
    <property type="molecule type" value="Genomic_DNA"/>
</dbReference>
<reference evidence="3" key="1">
    <citation type="submission" date="2019-06" db="EMBL/GenBank/DDBJ databases">
        <title>Sulfurimonas gotlandica sp. nov., a chemoautotrophic and psychrotolerant epsilonproteobacterium isolated from a pelagic redoxcline, and an emended description of the genus Sulfurimonas.</title>
        <authorList>
            <person name="Wang S."/>
            <person name="Jiang L."/>
            <person name="Shao Z."/>
        </authorList>
    </citation>
    <scope>NUCLEOTIDE SEQUENCE [LARGE SCALE GENOMIC DNA]</scope>
    <source>
        <strain evidence="3">1-1N</strain>
    </source>
</reference>
<feature type="chain" id="PRO_5042460013" description="DUF4136 domain-containing protein" evidence="1">
    <location>
        <begin position="20"/>
        <end position="146"/>
    </location>
</feature>
<dbReference type="AlphaFoldDB" id="A0AAJ4DLU0"/>
<organism evidence="2 3">
    <name type="scientific">Sulfurimonas xiamenensis</name>
    <dbReference type="NCBI Taxonomy" id="2590021"/>
    <lineage>
        <taxon>Bacteria</taxon>
        <taxon>Pseudomonadati</taxon>
        <taxon>Campylobacterota</taxon>
        <taxon>Epsilonproteobacteria</taxon>
        <taxon>Campylobacterales</taxon>
        <taxon>Sulfurimonadaceae</taxon>
        <taxon>Sulfurimonas</taxon>
    </lineage>
</organism>
<evidence type="ECO:0000256" key="1">
    <source>
        <dbReference type="SAM" id="SignalP"/>
    </source>
</evidence>
<evidence type="ECO:0008006" key="4">
    <source>
        <dbReference type="Google" id="ProtNLM"/>
    </source>
</evidence>
<name>A0AAJ4DLU0_9BACT</name>
<evidence type="ECO:0000313" key="3">
    <source>
        <dbReference type="Proteomes" id="UP000326061"/>
    </source>
</evidence>